<dbReference type="GO" id="GO:0032259">
    <property type="term" value="P:methylation"/>
    <property type="evidence" value="ECO:0007669"/>
    <property type="project" value="UniProtKB-KW"/>
</dbReference>
<reference evidence="6" key="1">
    <citation type="submission" date="2019-02" db="EMBL/GenBank/DDBJ databases">
        <authorList>
            <person name="Li S.-H."/>
        </authorList>
    </citation>
    <scope>NUCLEOTIDE SEQUENCE</scope>
    <source>
        <strain evidence="6">IMCC14734</strain>
    </source>
</reference>
<feature type="domain" description="S-adenosylmethionine-dependent methyltransferase" evidence="5">
    <location>
        <begin position="33"/>
        <end position="310"/>
    </location>
</feature>
<dbReference type="Pfam" id="PF10672">
    <property type="entry name" value="Methyltrans_SAM"/>
    <property type="match status" value="1"/>
</dbReference>
<dbReference type="PANTHER" id="PTHR43042">
    <property type="entry name" value="SAM-DEPENDENT METHYLTRANSFERASE"/>
    <property type="match status" value="1"/>
</dbReference>
<dbReference type="PANTHER" id="PTHR43042:SF3">
    <property type="entry name" value="RIBOSOMAL RNA LARGE SUBUNIT METHYLTRANSFERASE YWBD-RELATED"/>
    <property type="match status" value="1"/>
</dbReference>
<organism evidence="6 7">
    <name type="scientific">Candidatus Litorirhabdus singularis</name>
    <dbReference type="NCBI Taxonomy" id="2518993"/>
    <lineage>
        <taxon>Bacteria</taxon>
        <taxon>Pseudomonadati</taxon>
        <taxon>Pseudomonadota</taxon>
        <taxon>Gammaproteobacteria</taxon>
        <taxon>Cellvibrionales</taxon>
        <taxon>Halieaceae</taxon>
        <taxon>Candidatus Litorirhabdus</taxon>
    </lineage>
</organism>
<accession>A0ABT3TGL7</accession>
<dbReference type="Proteomes" id="UP001143362">
    <property type="component" value="Unassembled WGS sequence"/>
</dbReference>
<dbReference type="GO" id="GO:0008168">
    <property type="term" value="F:methyltransferase activity"/>
    <property type="evidence" value="ECO:0007669"/>
    <property type="project" value="UniProtKB-KW"/>
</dbReference>
<name>A0ABT3TGL7_9GAMM</name>
<dbReference type="SUPFAM" id="SSF53335">
    <property type="entry name" value="S-adenosyl-L-methionine-dependent methyltransferases"/>
    <property type="match status" value="1"/>
</dbReference>
<evidence type="ECO:0000256" key="3">
    <source>
        <dbReference type="ARBA" id="ARBA00022679"/>
    </source>
</evidence>
<gene>
    <name evidence="6" type="ORF">EYC98_11360</name>
</gene>
<sequence>MTAGSIEAARLALRPMMLQLAQRLSQSSKEACRLFDGRDDSAPEWAQIAIDYYHPVLLVSLEAPLAPPVLEALLDGLEQTCALFGAETIVCQSCHLAGKPVQVMRGALPSQPIATEDGLKYGIVLATGLPLGFALEWAEARRWLATVSAGKRVLNLYADTCVFSVVARASGATHAVNLEPSAAALRQGQQNHQLNGVGDGVSYLSHNVFKSWGRLRRSGPFDVIIVSPPNNNPGSFLAERDYPRVISKLPSLCAPGAEVLLCLDSPQVAARFLLDAVAQQAPQLLFIKDLRPAVAFDERDHDPALKLMCFTYSDSM</sequence>
<evidence type="ECO:0000313" key="6">
    <source>
        <dbReference type="EMBL" id="MCX2981457.1"/>
    </source>
</evidence>
<comment type="caution">
    <text evidence="6">The sequence shown here is derived from an EMBL/GenBank/DDBJ whole genome shotgun (WGS) entry which is preliminary data.</text>
</comment>
<dbReference type="RefSeq" id="WP_279245458.1">
    <property type="nucleotide sequence ID" value="NZ_SHNN01000002.1"/>
</dbReference>
<keyword evidence="2 6" id="KW-0489">Methyltransferase</keyword>
<protein>
    <submittedName>
        <fullName evidence="6">SAM-dependent methyltransferase</fullName>
    </submittedName>
</protein>
<proteinExistence type="predicted"/>
<dbReference type="Gene3D" id="3.40.50.150">
    <property type="entry name" value="Vaccinia Virus protein VP39"/>
    <property type="match status" value="1"/>
</dbReference>
<evidence type="ECO:0000256" key="4">
    <source>
        <dbReference type="ARBA" id="ARBA00022691"/>
    </source>
</evidence>
<dbReference type="EMBL" id="SHNN01000002">
    <property type="protein sequence ID" value="MCX2981457.1"/>
    <property type="molecule type" value="Genomic_DNA"/>
</dbReference>
<evidence type="ECO:0000256" key="1">
    <source>
        <dbReference type="ARBA" id="ARBA00022552"/>
    </source>
</evidence>
<dbReference type="InterPro" id="IPR019614">
    <property type="entry name" value="SAM-dep_methyl-trfase"/>
</dbReference>
<keyword evidence="7" id="KW-1185">Reference proteome</keyword>
<keyword evidence="1" id="KW-0698">rRNA processing</keyword>
<keyword evidence="3" id="KW-0808">Transferase</keyword>
<evidence type="ECO:0000259" key="5">
    <source>
        <dbReference type="Pfam" id="PF10672"/>
    </source>
</evidence>
<evidence type="ECO:0000256" key="2">
    <source>
        <dbReference type="ARBA" id="ARBA00022603"/>
    </source>
</evidence>
<dbReference type="InterPro" id="IPR029063">
    <property type="entry name" value="SAM-dependent_MTases_sf"/>
</dbReference>
<evidence type="ECO:0000313" key="7">
    <source>
        <dbReference type="Proteomes" id="UP001143362"/>
    </source>
</evidence>
<keyword evidence="4" id="KW-0949">S-adenosyl-L-methionine</keyword>